<dbReference type="Pfam" id="PF00583">
    <property type="entry name" value="Acetyltransf_1"/>
    <property type="match status" value="1"/>
</dbReference>
<name>A0ABV3P7D6_9ACTN</name>
<dbReference type="EC" id="2.3.1.-" evidence="5"/>
<dbReference type="Proteomes" id="UP001555826">
    <property type="component" value="Unassembled WGS sequence"/>
</dbReference>
<dbReference type="GO" id="GO:0016746">
    <property type="term" value="F:acyltransferase activity"/>
    <property type="evidence" value="ECO:0007669"/>
    <property type="project" value="UniProtKB-KW"/>
</dbReference>
<sequence length="152" mass="16334">MPRIVPATPADAPAVADVFLAARATMTYLPDLHTDDETRGFVADVVLPRQDVHLALDDDGAVLGFAAVDGAWLEHLYVTPSAWGRGVGTALLEHVLAGHDGALSLHVFQRNTGARRFYERHGFVLIATGDGSGNEEREPDATYRRPPSPPSP</sequence>
<dbReference type="RefSeq" id="WP_367638531.1">
    <property type="nucleotide sequence ID" value="NZ_JBFNQN010000007.1"/>
</dbReference>
<gene>
    <name evidence="5" type="ORF">AB1207_11875</name>
</gene>
<organism evidence="5 6">
    <name type="scientific">Kineococcus endophyticus</name>
    <dbReference type="NCBI Taxonomy" id="1181883"/>
    <lineage>
        <taxon>Bacteria</taxon>
        <taxon>Bacillati</taxon>
        <taxon>Actinomycetota</taxon>
        <taxon>Actinomycetes</taxon>
        <taxon>Kineosporiales</taxon>
        <taxon>Kineosporiaceae</taxon>
        <taxon>Kineococcus</taxon>
    </lineage>
</organism>
<evidence type="ECO:0000313" key="6">
    <source>
        <dbReference type="Proteomes" id="UP001555826"/>
    </source>
</evidence>
<dbReference type="InterPro" id="IPR016181">
    <property type="entry name" value="Acyl_CoA_acyltransferase"/>
</dbReference>
<feature type="domain" description="N-acetyltransferase" evidence="4">
    <location>
        <begin position="2"/>
        <end position="149"/>
    </location>
</feature>
<comment type="caution">
    <text evidence="5">The sequence shown here is derived from an EMBL/GenBank/DDBJ whole genome shotgun (WGS) entry which is preliminary data.</text>
</comment>
<dbReference type="Gene3D" id="3.40.630.30">
    <property type="match status" value="1"/>
</dbReference>
<feature type="compositionally biased region" description="Basic and acidic residues" evidence="3">
    <location>
        <begin position="134"/>
        <end position="143"/>
    </location>
</feature>
<reference evidence="5 6" key="1">
    <citation type="submission" date="2024-07" db="EMBL/GenBank/DDBJ databases">
        <authorList>
            <person name="Thanompreechachai J."/>
            <person name="Duangmal K."/>
        </authorList>
    </citation>
    <scope>NUCLEOTIDE SEQUENCE [LARGE SCALE GENOMIC DNA]</scope>
    <source>
        <strain evidence="5 6">KCTC 19886</strain>
    </source>
</reference>
<feature type="region of interest" description="Disordered" evidence="3">
    <location>
        <begin position="128"/>
        <end position="152"/>
    </location>
</feature>
<dbReference type="PROSITE" id="PS51186">
    <property type="entry name" value="GNAT"/>
    <property type="match status" value="1"/>
</dbReference>
<evidence type="ECO:0000256" key="1">
    <source>
        <dbReference type="ARBA" id="ARBA00022679"/>
    </source>
</evidence>
<evidence type="ECO:0000259" key="4">
    <source>
        <dbReference type="PROSITE" id="PS51186"/>
    </source>
</evidence>
<protein>
    <submittedName>
        <fullName evidence="5">GNAT family N-acetyltransferase</fullName>
        <ecNumber evidence="5">2.3.1.-</ecNumber>
    </submittedName>
</protein>
<dbReference type="PANTHER" id="PTHR43877:SF2">
    <property type="entry name" value="AMINOALKYLPHOSPHONATE N-ACETYLTRANSFERASE-RELATED"/>
    <property type="match status" value="1"/>
</dbReference>
<accession>A0ABV3P7D6</accession>
<dbReference type="InterPro" id="IPR000182">
    <property type="entry name" value="GNAT_dom"/>
</dbReference>
<keyword evidence="6" id="KW-1185">Reference proteome</keyword>
<keyword evidence="1 5" id="KW-0808">Transferase</keyword>
<dbReference type="CDD" id="cd04301">
    <property type="entry name" value="NAT_SF"/>
    <property type="match status" value="1"/>
</dbReference>
<proteinExistence type="predicted"/>
<dbReference type="InterPro" id="IPR050832">
    <property type="entry name" value="Bact_Acetyltransf"/>
</dbReference>
<evidence type="ECO:0000256" key="3">
    <source>
        <dbReference type="SAM" id="MobiDB-lite"/>
    </source>
</evidence>
<evidence type="ECO:0000256" key="2">
    <source>
        <dbReference type="ARBA" id="ARBA00023315"/>
    </source>
</evidence>
<dbReference type="EMBL" id="JBFNQN010000007">
    <property type="protein sequence ID" value="MEW9265450.1"/>
    <property type="molecule type" value="Genomic_DNA"/>
</dbReference>
<dbReference type="SUPFAM" id="SSF55729">
    <property type="entry name" value="Acyl-CoA N-acyltransferases (Nat)"/>
    <property type="match status" value="1"/>
</dbReference>
<dbReference type="PANTHER" id="PTHR43877">
    <property type="entry name" value="AMINOALKYLPHOSPHONATE N-ACETYLTRANSFERASE-RELATED-RELATED"/>
    <property type="match status" value="1"/>
</dbReference>
<keyword evidence="2 5" id="KW-0012">Acyltransferase</keyword>
<evidence type="ECO:0000313" key="5">
    <source>
        <dbReference type="EMBL" id="MEW9265450.1"/>
    </source>
</evidence>